<dbReference type="AlphaFoldDB" id="A0A7X9FQ13"/>
<evidence type="ECO:0000313" key="3">
    <source>
        <dbReference type="Proteomes" id="UP000524246"/>
    </source>
</evidence>
<organism evidence="2 3">
    <name type="scientific">SAR324 cluster bacterium</name>
    <dbReference type="NCBI Taxonomy" id="2024889"/>
    <lineage>
        <taxon>Bacteria</taxon>
        <taxon>Deltaproteobacteria</taxon>
        <taxon>SAR324 cluster</taxon>
    </lineage>
</organism>
<keyword evidence="1" id="KW-1133">Transmembrane helix</keyword>
<keyword evidence="1" id="KW-0472">Membrane</keyword>
<protein>
    <submittedName>
        <fullName evidence="2">Uncharacterized protein</fullName>
    </submittedName>
</protein>
<dbReference type="Proteomes" id="UP000524246">
    <property type="component" value="Unassembled WGS sequence"/>
</dbReference>
<reference evidence="2 3" key="1">
    <citation type="journal article" date="2020" name="Biotechnol. Biofuels">
        <title>New insights from the biogas microbiome by comprehensive genome-resolved metagenomics of nearly 1600 species originating from multiple anaerobic digesters.</title>
        <authorList>
            <person name="Campanaro S."/>
            <person name="Treu L."/>
            <person name="Rodriguez-R L.M."/>
            <person name="Kovalovszki A."/>
            <person name="Ziels R.M."/>
            <person name="Maus I."/>
            <person name="Zhu X."/>
            <person name="Kougias P.G."/>
            <person name="Basile A."/>
            <person name="Luo G."/>
            <person name="Schluter A."/>
            <person name="Konstantinidis K.T."/>
            <person name="Angelidaki I."/>
        </authorList>
    </citation>
    <scope>NUCLEOTIDE SEQUENCE [LARGE SCALE GENOMIC DNA]</scope>
    <source>
        <strain evidence="2">AS27yjCOA_65</strain>
    </source>
</reference>
<proteinExistence type="predicted"/>
<evidence type="ECO:0000256" key="1">
    <source>
        <dbReference type="SAM" id="Phobius"/>
    </source>
</evidence>
<comment type="caution">
    <text evidence="2">The sequence shown here is derived from an EMBL/GenBank/DDBJ whole genome shotgun (WGS) entry which is preliminary data.</text>
</comment>
<accession>A0A7X9FQ13</accession>
<feature type="transmembrane region" description="Helical" evidence="1">
    <location>
        <begin position="23"/>
        <end position="46"/>
    </location>
</feature>
<sequence>MEQRNNDQRGPSTKVPGEKRRGCFFYGCLISLVVIAFLGLAIFWGVRWVTQKVVHNFTSKTPLILPLSNVDPTETAKLLRRYDDFKSAFESGKEGASLVLSSVELNSLIAVHPDFERIKDNISVDLGSNHINIKINFPLDDYGYKGRFLTGEATSTLERPGGVLIVELKKLRIGDIQVPASFLSKQKNLISKLYEDPDITRLLARFKTIELENGMLKLGT</sequence>
<evidence type="ECO:0000313" key="2">
    <source>
        <dbReference type="EMBL" id="NMC62192.1"/>
    </source>
</evidence>
<keyword evidence="1" id="KW-0812">Transmembrane</keyword>
<gene>
    <name evidence="2" type="ORF">GYA55_03405</name>
</gene>
<name>A0A7X9FQ13_9DELT</name>
<dbReference type="EMBL" id="JAAZON010000130">
    <property type="protein sequence ID" value="NMC62192.1"/>
    <property type="molecule type" value="Genomic_DNA"/>
</dbReference>